<gene>
    <name evidence="2" type="ORF">CMN54_01220</name>
</gene>
<evidence type="ECO:0000256" key="1">
    <source>
        <dbReference type="SAM" id="Phobius"/>
    </source>
</evidence>
<evidence type="ECO:0000313" key="3">
    <source>
        <dbReference type="Proteomes" id="UP000226525"/>
    </source>
</evidence>
<proteinExistence type="predicted"/>
<dbReference type="InterPro" id="IPR012902">
    <property type="entry name" value="N_methyl_site"/>
</dbReference>
<sequence length="129" mass="14820">MKLPKGFTVLEVLVAMSILVVTLIAIYQSFSTSLFILNSTQNLWRAITGSQNELLRWERSFSAPVSLAQGEIADQENPLFGFAWEREIEDTEPLPGIIIRRVYYRLKWNEAGSEYSYDAELYVKPTDPR</sequence>
<feature type="transmembrane region" description="Helical" evidence="1">
    <location>
        <begin position="12"/>
        <end position="37"/>
    </location>
</feature>
<keyword evidence="1" id="KW-0472">Membrane</keyword>
<name>A0A2D6YFW4_9DELT</name>
<dbReference type="AlphaFoldDB" id="A0A2D6YFW4"/>
<dbReference type="EMBL" id="NZEX01000013">
    <property type="protein sequence ID" value="MAH62072.1"/>
    <property type="molecule type" value="Genomic_DNA"/>
</dbReference>
<evidence type="ECO:0000313" key="2">
    <source>
        <dbReference type="EMBL" id="MAH62072.1"/>
    </source>
</evidence>
<reference evidence="3" key="1">
    <citation type="submission" date="2017-09" db="EMBL/GenBank/DDBJ databases">
        <title>The Reconstruction of 2,631 Draft Metagenome-Assembled Genomes from the Global Oceans.</title>
        <authorList>
            <person name="Tully B.J."/>
            <person name="Graham E.D."/>
            <person name="Heidelberg J.F."/>
        </authorList>
    </citation>
    <scope>NUCLEOTIDE SEQUENCE [LARGE SCALE GENOMIC DNA]</scope>
</reference>
<organism evidence="2 3">
    <name type="scientific">SAR324 cluster bacterium</name>
    <dbReference type="NCBI Taxonomy" id="2024889"/>
    <lineage>
        <taxon>Bacteria</taxon>
        <taxon>Deltaproteobacteria</taxon>
        <taxon>SAR324 cluster</taxon>
    </lineage>
</organism>
<protein>
    <submittedName>
        <fullName evidence="2">Prepilin-type cleavage/methylation domain-containing protein</fullName>
    </submittedName>
</protein>
<keyword evidence="1" id="KW-0812">Transmembrane</keyword>
<comment type="caution">
    <text evidence="2">The sequence shown here is derived from an EMBL/GenBank/DDBJ whole genome shotgun (WGS) entry which is preliminary data.</text>
</comment>
<dbReference type="Proteomes" id="UP000226525">
    <property type="component" value="Unassembled WGS sequence"/>
</dbReference>
<keyword evidence="1" id="KW-1133">Transmembrane helix</keyword>
<accession>A0A2D6YFW4</accession>
<dbReference type="Pfam" id="PF07963">
    <property type="entry name" value="N_methyl"/>
    <property type="match status" value="1"/>
</dbReference>
<dbReference type="NCBIfam" id="TIGR02532">
    <property type="entry name" value="IV_pilin_GFxxxE"/>
    <property type="match status" value="1"/>
</dbReference>